<dbReference type="PROSITE" id="PS00975">
    <property type="entry name" value="NMT_1"/>
    <property type="match status" value="1"/>
</dbReference>
<comment type="subunit">
    <text evidence="3">Monomer.</text>
</comment>
<comment type="function">
    <text evidence="9">Adds a myristoyl group to the N-terminal glycine residue of certain cellular proteins.</text>
</comment>
<comment type="catalytic activity">
    <reaction evidence="9">
        <text>N-terminal glycyl-[protein] + tetradecanoyl-CoA = N-tetradecanoylglycyl-[protein] + CoA + H(+)</text>
        <dbReference type="Rhea" id="RHEA:15521"/>
        <dbReference type="Rhea" id="RHEA-COMP:12666"/>
        <dbReference type="Rhea" id="RHEA-COMP:12667"/>
        <dbReference type="ChEBI" id="CHEBI:15378"/>
        <dbReference type="ChEBI" id="CHEBI:57287"/>
        <dbReference type="ChEBI" id="CHEBI:57385"/>
        <dbReference type="ChEBI" id="CHEBI:64723"/>
        <dbReference type="ChEBI" id="CHEBI:133050"/>
        <dbReference type="EC" id="2.3.1.97"/>
    </reaction>
</comment>
<dbReference type="Pfam" id="PF01233">
    <property type="entry name" value="NMT"/>
    <property type="match status" value="1"/>
</dbReference>
<accession>A0A642VDX1</accession>
<dbReference type="EMBL" id="SWFS01000026">
    <property type="protein sequence ID" value="KAA8917576.1"/>
    <property type="molecule type" value="Genomic_DNA"/>
</dbReference>
<evidence type="ECO:0000313" key="14">
    <source>
        <dbReference type="EMBL" id="KAA8917576.1"/>
    </source>
</evidence>
<sequence length="463" mass="52897">MSDEKEVAKKGGEAGQQTTGMSVEHLLKMLAASSQGQERTPKPMEEYKFWKTQPVTKFGAEVDQEGPIENKTIEEVAKEPMKLPEKFEWDTVDISKPEEVNEIYELLYYNYIEDDDATFRFKYSPEFLNWALTCPGWNPEWNVGVRVKDEEGKGKGKGKLVGFISGIPAKIRVRDKEEFKIAEINFLCVHKKLRSKRLAPMLIREVTRRVNLTGVWQALYTAGNVLPSPVSTCRYYHRSINWPKLYDVGFSPLPVGSTPAKQVARFALPNEPTLPNLREMTEKDIPQVHKLFSEYLQRFDISPVFSEDELQHWFLHNGKKSGVVYSYVITNSDDQVTDFFNFYGIESSVLGNKNHDSIKVAYSFYYATDVALKKDAKKQDVKKRLTAVFQDALILAKKYDYDVFNALSLQENALFLEDLKFGPGDGFLNYYLFNYKAFPVHGGIDAKDNLEYKAPGGMGVVLL</sequence>
<comment type="caution">
    <text evidence="14">The sequence shown here is derived from an EMBL/GenBank/DDBJ whole genome shotgun (WGS) entry which is preliminary data.</text>
</comment>
<dbReference type="InterPro" id="IPR022678">
    <property type="entry name" value="NMT_CS"/>
</dbReference>
<feature type="domain" description="Glycylpeptide N-tetradecanoyltransferase N-terminal" evidence="12">
    <location>
        <begin position="68"/>
        <end position="233"/>
    </location>
</feature>
<evidence type="ECO:0000256" key="6">
    <source>
        <dbReference type="ARBA" id="ARBA00022490"/>
    </source>
</evidence>
<evidence type="ECO:0000256" key="11">
    <source>
        <dbReference type="SAM" id="MobiDB-lite"/>
    </source>
</evidence>
<keyword evidence="6" id="KW-0963">Cytoplasm</keyword>
<reference evidence="14" key="1">
    <citation type="journal article" date="2019" name="G3 (Bethesda)">
        <title>Genome Assemblies of Two Rare Opportunistic Yeast Pathogens: Diutina rugosa (syn. Candida rugosa) and Trichomonascus ciferrii (syn. Candida ciferrii).</title>
        <authorList>
            <person name="Mixao V."/>
            <person name="Saus E."/>
            <person name="Hansen A.P."/>
            <person name="Lass-Florl C."/>
            <person name="Gabaldon T."/>
        </authorList>
    </citation>
    <scope>NUCLEOTIDE SEQUENCE</scope>
    <source>
        <strain evidence="14">CBS 4856</strain>
    </source>
</reference>
<evidence type="ECO:0000256" key="2">
    <source>
        <dbReference type="ARBA" id="ARBA00009469"/>
    </source>
</evidence>
<keyword evidence="8 9" id="KW-0012">Acyltransferase</keyword>
<dbReference type="Gene3D" id="3.40.630.30">
    <property type="match status" value="2"/>
</dbReference>
<evidence type="ECO:0000256" key="9">
    <source>
        <dbReference type="RuleBase" id="RU000586"/>
    </source>
</evidence>
<dbReference type="PIRSF" id="PIRSF015892">
    <property type="entry name" value="N-myristl_transf"/>
    <property type="match status" value="1"/>
</dbReference>
<comment type="subcellular location">
    <subcellularLocation>
        <location evidence="1">Cytoplasm</location>
    </subcellularLocation>
</comment>
<feature type="region of interest" description="Disordered" evidence="11">
    <location>
        <begin position="1"/>
        <end position="42"/>
    </location>
</feature>
<comment type="similarity">
    <text evidence="2 10">Belongs to the NMT family.</text>
</comment>
<dbReference type="FunFam" id="3.40.630.30:FF:000042">
    <property type="entry name" value="Glycylpeptide N-tetradecanoyltransferase"/>
    <property type="match status" value="1"/>
</dbReference>
<dbReference type="VEuPathDB" id="FungiDB:TRICI_000269"/>
<evidence type="ECO:0000256" key="7">
    <source>
        <dbReference type="ARBA" id="ARBA00022679"/>
    </source>
</evidence>
<dbReference type="OrthoDB" id="60315at2759"/>
<dbReference type="Pfam" id="PF02799">
    <property type="entry name" value="NMT_C"/>
    <property type="match status" value="1"/>
</dbReference>
<dbReference type="PANTHER" id="PTHR11377">
    <property type="entry name" value="N-MYRISTOYL TRANSFERASE"/>
    <property type="match status" value="1"/>
</dbReference>
<evidence type="ECO:0000256" key="1">
    <source>
        <dbReference type="ARBA" id="ARBA00004496"/>
    </source>
</evidence>
<keyword evidence="15" id="KW-1185">Reference proteome</keyword>
<evidence type="ECO:0000256" key="3">
    <source>
        <dbReference type="ARBA" id="ARBA00011245"/>
    </source>
</evidence>
<dbReference type="InterPro" id="IPR000903">
    <property type="entry name" value="NMT"/>
</dbReference>
<evidence type="ECO:0000256" key="5">
    <source>
        <dbReference type="ARBA" id="ARBA00022240"/>
    </source>
</evidence>
<evidence type="ECO:0000259" key="13">
    <source>
        <dbReference type="Pfam" id="PF02799"/>
    </source>
</evidence>
<protein>
    <recommendedName>
        <fullName evidence="5 9">Glycylpeptide N-tetradecanoyltransferase</fullName>
        <ecNumber evidence="4 9">2.3.1.97</ecNumber>
    </recommendedName>
</protein>
<keyword evidence="7 9" id="KW-0808">Transferase</keyword>
<proteinExistence type="inferred from homology"/>
<dbReference type="EC" id="2.3.1.97" evidence="4 9"/>
<evidence type="ECO:0000259" key="12">
    <source>
        <dbReference type="Pfam" id="PF01233"/>
    </source>
</evidence>
<dbReference type="InterPro" id="IPR016181">
    <property type="entry name" value="Acyl_CoA_acyltransferase"/>
</dbReference>
<dbReference type="InterPro" id="IPR022677">
    <property type="entry name" value="NMT_C"/>
</dbReference>
<evidence type="ECO:0000256" key="8">
    <source>
        <dbReference type="ARBA" id="ARBA00023315"/>
    </source>
</evidence>
<evidence type="ECO:0000256" key="4">
    <source>
        <dbReference type="ARBA" id="ARBA00012923"/>
    </source>
</evidence>
<dbReference type="SUPFAM" id="SSF55729">
    <property type="entry name" value="Acyl-CoA N-acyltransferases (Nat)"/>
    <property type="match status" value="2"/>
</dbReference>
<dbReference type="AlphaFoldDB" id="A0A642VDX1"/>
<evidence type="ECO:0000256" key="10">
    <source>
        <dbReference type="RuleBase" id="RU004178"/>
    </source>
</evidence>
<organism evidence="14 15">
    <name type="scientific">Trichomonascus ciferrii</name>
    <dbReference type="NCBI Taxonomy" id="44093"/>
    <lineage>
        <taxon>Eukaryota</taxon>
        <taxon>Fungi</taxon>
        <taxon>Dikarya</taxon>
        <taxon>Ascomycota</taxon>
        <taxon>Saccharomycotina</taxon>
        <taxon>Dipodascomycetes</taxon>
        <taxon>Dipodascales</taxon>
        <taxon>Trichomonascaceae</taxon>
        <taxon>Trichomonascus</taxon>
        <taxon>Trichomonascus ciferrii complex</taxon>
    </lineage>
</organism>
<evidence type="ECO:0000313" key="15">
    <source>
        <dbReference type="Proteomes" id="UP000761534"/>
    </source>
</evidence>
<dbReference type="PROSITE" id="PS00976">
    <property type="entry name" value="NMT_2"/>
    <property type="match status" value="1"/>
</dbReference>
<gene>
    <name evidence="14" type="ORF">TRICI_000269</name>
</gene>
<dbReference type="Proteomes" id="UP000761534">
    <property type="component" value="Unassembled WGS sequence"/>
</dbReference>
<dbReference type="FunFam" id="3.40.630.30:FF:000056">
    <property type="entry name" value="Glycylpeptide N-tetradecanoyltransferase"/>
    <property type="match status" value="1"/>
</dbReference>
<dbReference type="PANTHER" id="PTHR11377:SF5">
    <property type="entry name" value="GLYCYLPEPTIDE N-TETRADECANOYLTRANSFERASE"/>
    <property type="match status" value="1"/>
</dbReference>
<dbReference type="GO" id="GO:0005737">
    <property type="term" value="C:cytoplasm"/>
    <property type="evidence" value="ECO:0007669"/>
    <property type="project" value="UniProtKB-SubCell"/>
</dbReference>
<dbReference type="GO" id="GO:0004379">
    <property type="term" value="F:glycylpeptide N-tetradecanoyltransferase activity"/>
    <property type="evidence" value="ECO:0007669"/>
    <property type="project" value="UniProtKB-EC"/>
</dbReference>
<name>A0A642VDX1_9ASCO</name>
<feature type="domain" description="Glycylpeptide N-tetradecanoyltransferase C-terminal" evidence="13">
    <location>
        <begin position="247"/>
        <end position="461"/>
    </location>
</feature>
<feature type="compositionally biased region" description="Basic and acidic residues" evidence="11">
    <location>
        <begin position="1"/>
        <end position="12"/>
    </location>
</feature>
<dbReference type="InterPro" id="IPR022676">
    <property type="entry name" value="NMT_N"/>
</dbReference>